<protein>
    <recommendedName>
        <fullName evidence="9">Polysaccharide biosynthesis protein C-terminal domain-containing protein</fullName>
    </recommendedName>
</protein>
<reference evidence="7 8" key="1">
    <citation type="journal article" date="2009" name="Int. J. Syst. Evol. Microbiol.">
        <title>Paenibacillus contaminans sp. nov., isolated from a contaminated laboratory plate.</title>
        <authorList>
            <person name="Chou J.H."/>
            <person name="Lee J.H."/>
            <person name="Lin M.C."/>
            <person name="Chang P.S."/>
            <person name="Arun A.B."/>
            <person name="Young C.C."/>
            <person name="Chen W.M."/>
        </authorList>
    </citation>
    <scope>NUCLEOTIDE SEQUENCE [LARGE SCALE GENOMIC DNA]</scope>
    <source>
        <strain evidence="7 8">CKOBP-6</strain>
    </source>
</reference>
<feature type="transmembrane region" description="Helical" evidence="6">
    <location>
        <begin position="79"/>
        <end position="101"/>
    </location>
</feature>
<feature type="transmembrane region" description="Helical" evidence="6">
    <location>
        <begin position="443"/>
        <end position="461"/>
    </location>
</feature>
<keyword evidence="4 6" id="KW-1133">Transmembrane helix</keyword>
<feature type="transmembrane region" description="Helical" evidence="6">
    <location>
        <begin position="294"/>
        <end position="318"/>
    </location>
</feature>
<evidence type="ECO:0000313" key="7">
    <source>
        <dbReference type="EMBL" id="RAV21643.1"/>
    </source>
</evidence>
<feature type="transmembrane region" description="Helical" evidence="6">
    <location>
        <begin position="146"/>
        <end position="166"/>
    </location>
</feature>
<feature type="transmembrane region" description="Helical" evidence="6">
    <location>
        <begin position="330"/>
        <end position="348"/>
    </location>
</feature>
<dbReference type="AlphaFoldDB" id="A0A329MSH9"/>
<evidence type="ECO:0000313" key="8">
    <source>
        <dbReference type="Proteomes" id="UP000250369"/>
    </source>
</evidence>
<dbReference type="Proteomes" id="UP000250369">
    <property type="component" value="Unassembled WGS sequence"/>
</dbReference>
<feature type="transmembrane region" description="Helical" evidence="6">
    <location>
        <begin position="172"/>
        <end position="193"/>
    </location>
</feature>
<dbReference type="PANTHER" id="PTHR30250">
    <property type="entry name" value="PST FAMILY PREDICTED COLANIC ACID TRANSPORTER"/>
    <property type="match status" value="1"/>
</dbReference>
<accession>A0A329MSH9</accession>
<feature type="transmembrane region" description="Helical" evidence="6">
    <location>
        <begin position="214"/>
        <end position="238"/>
    </location>
</feature>
<feature type="transmembrane region" description="Helical" evidence="6">
    <location>
        <begin position="113"/>
        <end position="134"/>
    </location>
</feature>
<proteinExistence type="predicted"/>
<feature type="transmembrane region" description="Helical" evidence="6">
    <location>
        <begin position="51"/>
        <end position="67"/>
    </location>
</feature>
<feature type="transmembrane region" description="Helical" evidence="6">
    <location>
        <begin position="360"/>
        <end position="385"/>
    </location>
</feature>
<organism evidence="7 8">
    <name type="scientific">Paenibacillus contaminans</name>
    <dbReference type="NCBI Taxonomy" id="450362"/>
    <lineage>
        <taxon>Bacteria</taxon>
        <taxon>Bacillati</taxon>
        <taxon>Bacillota</taxon>
        <taxon>Bacilli</taxon>
        <taxon>Bacillales</taxon>
        <taxon>Paenibacillaceae</taxon>
        <taxon>Paenibacillus</taxon>
    </lineage>
</organism>
<keyword evidence="5 6" id="KW-0472">Membrane</keyword>
<dbReference type="EMBL" id="QMFB01000004">
    <property type="protein sequence ID" value="RAV21643.1"/>
    <property type="molecule type" value="Genomic_DNA"/>
</dbReference>
<feature type="transmembrane region" description="Helical" evidence="6">
    <location>
        <begin position="250"/>
        <end position="273"/>
    </location>
</feature>
<evidence type="ECO:0000256" key="6">
    <source>
        <dbReference type="SAM" id="Phobius"/>
    </source>
</evidence>
<dbReference type="PANTHER" id="PTHR30250:SF11">
    <property type="entry name" value="O-ANTIGEN TRANSPORTER-RELATED"/>
    <property type="match status" value="1"/>
</dbReference>
<evidence type="ECO:0000256" key="3">
    <source>
        <dbReference type="ARBA" id="ARBA00022692"/>
    </source>
</evidence>
<feature type="transmembrane region" description="Helical" evidence="6">
    <location>
        <begin position="421"/>
        <end position="437"/>
    </location>
</feature>
<comment type="caution">
    <text evidence="7">The sequence shown here is derived from an EMBL/GenBank/DDBJ whole genome shotgun (WGS) entry which is preliminary data.</text>
</comment>
<keyword evidence="3 6" id="KW-0812">Transmembrane</keyword>
<evidence type="ECO:0000256" key="5">
    <source>
        <dbReference type="ARBA" id="ARBA00023136"/>
    </source>
</evidence>
<dbReference type="GO" id="GO:0005886">
    <property type="term" value="C:plasma membrane"/>
    <property type="evidence" value="ECO:0007669"/>
    <property type="project" value="UniProtKB-SubCell"/>
</dbReference>
<feature type="transmembrane region" description="Helical" evidence="6">
    <location>
        <begin position="391"/>
        <end position="409"/>
    </location>
</feature>
<keyword evidence="2" id="KW-1003">Cell membrane</keyword>
<dbReference type="InterPro" id="IPR050833">
    <property type="entry name" value="Poly_Biosynth_Transport"/>
</dbReference>
<evidence type="ECO:0008006" key="9">
    <source>
        <dbReference type="Google" id="ProtNLM"/>
    </source>
</evidence>
<gene>
    <name evidence="7" type="ORF">DQG23_10340</name>
</gene>
<comment type="subcellular location">
    <subcellularLocation>
        <location evidence="1">Cell membrane</location>
        <topology evidence="1">Multi-pass membrane protein</topology>
    </subcellularLocation>
</comment>
<evidence type="ECO:0000256" key="4">
    <source>
        <dbReference type="ARBA" id="ARBA00022989"/>
    </source>
</evidence>
<evidence type="ECO:0000256" key="2">
    <source>
        <dbReference type="ARBA" id="ARBA00022475"/>
    </source>
</evidence>
<sequence length="484" mass="54123">MLYKLIKNLGLVAITQAIIGLSGFLLVVLITRKFGIESNGMLYVIKRGVDFLWVPLLIGLTVSVPRNKPFLDKKDKGSVEFILLLSVPLLAAISFIIGPFMSKMMLGQWSAEYKWLFVILVVSNILQGISYAYFRASMKYNHANVIQLIGFVFVPLVTVWFSGNILEYVTMYSYLFLSVSGLIWLYISSVYLLPEIRKNFANVKKTFAGNTVFLFRYGFNRLPGLIGASVIYTFPALLMNRFASQADVGVFSFIMQFISILSLPINSLGIVLLPHLSARLANQDHAGAQKIVAAILSLFGRAGAVCSVFLLAFFHPILSLITNQEMNIAFLDWFLLGSGLMLVYYNLLRNPIDASSSKAYSTFVVIYSLLSGLGTAAVCLTFLSYMATIKLSIFASFLSMGILSQYFCVKLYRIKIDPNNLMRLIAFYLFVLVGAILISYNYGLMLCLLFIGIMAGVWIFVDAEVKKIFLLVKSFGQNKRLLIK</sequence>
<keyword evidence="8" id="KW-1185">Reference proteome</keyword>
<feature type="transmembrane region" description="Helical" evidence="6">
    <location>
        <begin position="9"/>
        <end position="31"/>
    </location>
</feature>
<name>A0A329MSH9_9BACL</name>
<evidence type="ECO:0000256" key="1">
    <source>
        <dbReference type="ARBA" id="ARBA00004651"/>
    </source>
</evidence>